<proteinExistence type="predicted"/>
<feature type="transmembrane region" description="Helical" evidence="5">
    <location>
        <begin position="371"/>
        <end position="393"/>
    </location>
</feature>
<comment type="subcellular location">
    <subcellularLocation>
        <location evidence="1">Cell membrane</location>
        <topology evidence="1">Multi-pass membrane protein</topology>
    </subcellularLocation>
</comment>
<dbReference type="InterPro" id="IPR036259">
    <property type="entry name" value="MFS_trans_sf"/>
</dbReference>
<evidence type="ECO:0000256" key="2">
    <source>
        <dbReference type="ARBA" id="ARBA00022692"/>
    </source>
</evidence>
<dbReference type="PANTHER" id="PTHR23508:SF10">
    <property type="entry name" value="CARBOXYLIC ACID TRANSPORTER PROTEIN HOMOLOG"/>
    <property type="match status" value="1"/>
</dbReference>
<dbReference type="InterPro" id="IPR020846">
    <property type="entry name" value="MFS_dom"/>
</dbReference>
<dbReference type="SUPFAM" id="SSF103473">
    <property type="entry name" value="MFS general substrate transporter"/>
    <property type="match status" value="1"/>
</dbReference>
<dbReference type="Proteomes" id="UP000733379">
    <property type="component" value="Unassembled WGS sequence"/>
</dbReference>
<feature type="transmembrane region" description="Helical" evidence="5">
    <location>
        <begin position="185"/>
        <end position="203"/>
    </location>
</feature>
<feature type="transmembrane region" description="Helical" evidence="5">
    <location>
        <begin position="337"/>
        <end position="359"/>
    </location>
</feature>
<keyword evidence="3 5" id="KW-1133">Transmembrane helix</keyword>
<dbReference type="EMBL" id="JAHKNI010000023">
    <property type="protein sequence ID" value="MBU3067573.1"/>
    <property type="molecule type" value="Genomic_DNA"/>
</dbReference>
<evidence type="ECO:0000313" key="7">
    <source>
        <dbReference type="EMBL" id="MBU3067573.1"/>
    </source>
</evidence>
<evidence type="ECO:0000256" key="4">
    <source>
        <dbReference type="ARBA" id="ARBA00023136"/>
    </source>
</evidence>
<dbReference type="PANTHER" id="PTHR23508">
    <property type="entry name" value="CARBOXYLIC ACID TRANSPORTER PROTEIN HOMOLOG"/>
    <property type="match status" value="1"/>
</dbReference>
<reference evidence="7 8" key="1">
    <citation type="submission" date="2021-06" db="EMBL/GenBank/DDBJ databases">
        <title>Actinomycetes sequencing.</title>
        <authorList>
            <person name="Shan Q."/>
        </authorList>
    </citation>
    <scope>NUCLEOTIDE SEQUENCE [LARGE SCALE GENOMIC DNA]</scope>
    <source>
        <strain evidence="7 8">NEAU-G5</strain>
    </source>
</reference>
<gene>
    <name evidence="7" type="ORF">KO481_39390</name>
</gene>
<dbReference type="Pfam" id="PF07690">
    <property type="entry name" value="MFS_1"/>
    <property type="match status" value="1"/>
</dbReference>
<feature type="transmembrane region" description="Helical" evidence="5">
    <location>
        <begin position="399"/>
        <end position="419"/>
    </location>
</feature>
<feature type="transmembrane region" description="Helical" evidence="5">
    <location>
        <begin position="280"/>
        <end position="297"/>
    </location>
</feature>
<feature type="domain" description="Major facilitator superfamily (MFS) profile" evidence="6">
    <location>
        <begin position="28"/>
        <end position="424"/>
    </location>
</feature>
<name>A0ABS6BED2_9NOCA</name>
<evidence type="ECO:0000256" key="5">
    <source>
        <dbReference type="SAM" id="Phobius"/>
    </source>
</evidence>
<organism evidence="7 8">
    <name type="scientific">Nocardia albiluteola</name>
    <dbReference type="NCBI Taxonomy" id="2842303"/>
    <lineage>
        <taxon>Bacteria</taxon>
        <taxon>Bacillati</taxon>
        <taxon>Actinomycetota</taxon>
        <taxon>Actinomycetes</taxon>
        <taxon>Mycobacteriales</taxon>
        <taxon>Nocardiaceae</taxon>
        <taxon>Nocardia</taxon>
    </lineage>
</organism>
<dbReference type="Gene3D" id="1.20.1250.20">
    <property type="entry name" value="MFS general substrate transporter like domains"/>
    <property type="match status" value="2"/>
</dbReference>
<accession>A0ABS6BED2</accession>
<comment type="caution">
    <text evidence="7">The sequence shown here is derived from an EMBL/GenBank/DDBJ whole genome shotgun (WGS) entry which is preliminary data.</text>
</comment>
<keyword evidence="4 5" id="KW-0472">Membrane</keyword>
<feature type="transmembrane region" description="Helical" evidence="5">
    <location>
        <begin position="309"/>
        <end position="331"/>
    </location>
</feature>
<feature type="transmembrane region" description="Helical" evidence="5">
    <location>
        <begin position="24"/>
        <end position="43"/>
    </location>
</feature>
<evidence type="ECO:0000259" key="6">
    <source>
        <dbReference type="PROSITE" id="PS50850"/>
    </source>
</evidence>
<feature type="transmembrane region" description="Helical" evidence="5">
    <location>
        <begin position="157"/>
        <end position="179"/>
    </location>
</feature>
<keyword evidence="2 5" id="KW-0812">Transmembrane</keyword>
<evidence type="ECO:0000313" key="8">
    <source>
        <dbReference type="Proteomes" id="UP000733379"/>
    </source>
</evidence>
<dbReference type="PROSITE" id="PS50850">
    <property type="entry name" value="MFS"/>
    <property type="match status" value="1"/>
</dbReference>
<dbReference type="InterPro" id="IPR011701">
    <property type="entry name" value="MFS"/>
</dbReference>
<feature type="transmembrane region" description="Helical" evidence="5">
    <location>
        <begin position="238"/>
        <end position="260"/>
    </location>
</feature>
<protein>
    <submittedName>
        <fullName evidence="7">MFS transporter</fullName>
    </submittedName>
</protein>
<evidence type="ECO:0000256" key="1">
    <source>
        <dbReference type="ARBA" id="ARBA00004651"/>
    </source>
</evidence>
<dbReference type="RefSeq" id="WP_215923656.1">
    <property type="nucleotide sequence ID" value="NZ_JAHKNI010000023.1"/>
</dbReference>
<keyword evidence="8" id="KW-1185">Reference proteome</keyword>
<evidence type="ECO:0000256" key="3">
    <source>
        <dbReference type="ARBA" id="ARBA00022989"/>
    </source>
</evidence>
<feature type="transmembrane region" description="Helical" evidence="5">
    <location>
        <begin position="122"/>
        <end position="145"/>
    </location>
</feature>
<sequence>MDISTTPTDSSARTAGTSPRRSRIFPWVVFALIFGLLLSDYMSRQVLPGVFPYLKTQWGLSDSRLGALTSVVALMVALGTVPLSLLADRWGRVRSLLIMATFWSVATLLCACAGNFGQMLGARFLLGVGEAAYGSVGAAVVVSVFAPRLRASVSGTFLAGGSFGSVLGIALGGVIARHIGWRWTFAAMAVFGLLLVVAFRLLVSERGLQRHYIADNAVAQQDPGPSVRAPLSSLFSTVPVWCVYLAGGLQLFVSAVLMAWLPSFFNRSYGMAPDRAGLTAAVYALLIGVGMIGCGMVSDRVARTEPVRLWSTVVVYCAVSLVVLMVAFGLPTGPAQLIVLGIGAPFVAGSTGAVSSLVVGLTPASLRATAFGTAVLFNNVFGLAAGPLVVGFLADHYGLATALRLVPLVYLVVLAVAIVGKRAHPADLHALARLQAVSPSA</sequence>
<feature type="transmembrane region" description="Helical" evidence="5">
    <location>
        <begin position="96"/>
        <end position="116"/>
    </location>
</feature>
<feature type="transmembrane region" description="Helical" evidence="5">
    <location>
        <begin position="63"/>
        <end position="84"/>
    </location>
</feature>